<protein>
    <submittedName>
        <fullName evidence="4">Phosphopantetheinyl transferase</fullName>
    </submittedName>
</protein>
<feature type="domain" description="4'-phosphopantetheinyl transferase" evidence="3">
    <location>
        <begin position="119"/>
        <end position="214"/>
    </location>
</feature>
<dbReference type="Proteomes" id="UP000575083">
    <property type="component" value="Unassembled WGS sequence"/>
</dbReference>
<dbReference type="GO" id="GO:0000287">
    <property type="term" value="F:magnesium ion binding"/>
    <property type="evidence" value="ECO:0007669"/>
    <property type="project" value="InterPro"/>
</dbReference>
<keyword evidence="2 4" id="KW-0808">Transferase</keyword>
<dbReference type="InterPro" id="IPR008278">
    <property type="entry name" value="4-PPantetheinyl_Trfase_dom"/>
</dbReference>
<dbReference type="GO" id="GO:0005829">
    <property type="term" value="C:cytosol"/>
    <property type="evidence" value="ECO:0007669"/>
    <property type="project" value="TreeGrafter"/>
</dbReference>
<dbReference type="InterPro" id="IPR037143">
    <property type="entry name" value="4-PPantetheinyl_Trfase_dom_sf"/>
</dbReference>
<dbReference type="GO" id="GO:0008897">
    <property type="term" value="F:holo-[acyl-carrier-protein] synthase activity"/>
    <property type="evidence" value="ECO:0007669"/>
    <property type="project" value="InterPro"/>
</dbReference>
<evidence type="ECO:0000256" key="2">
    <source>
        <dbReference type="ARBA" id="ARBA00022679"/>
    </source>
</evidence>
<dbReference type="SUPFAM" id="SSF56214">
    <property type="entry name" value="4'-phosphopantetheinyl transferase"/>
    <property type="match status" value="2"/>
</dbReference>
<dbReference type="InterPro" id="IPR050559">
    <property type="entry name" value="P-Pant_transferase_sf"/>
</dbReference>
<name>A0A7X0PIG7_9BURK</name>
<dbReference type="PANTHER" id="PTHR12215">
    <property type="entry name" value="PHOSPHOPANTETHEINE TRANSFERASE"/>
    <property type="match status" value="1"/>
</dbReference>
<dbReference type="Pfam" id="PF01648">
    <property type="entry name" value="ACPS"/>
    <property type="match status" value="1"/>
</dbReference>
<evidence type="ECO:0000259" key="3">
    <source>
        <dbReference type="Pfam" id="PF01648"/>
    </source>
</evidence>
<dbReference type="AlphaFoldDB" id="A0A7X0PIG7"/>
<comment type="caution">
    <text evidence="4">The sequence shown here is derived from an EMBL/GenBank/DDBJ whole genome shotgun (WGS) entry which is preliminary data.</text>
</comment>
<proteinExistence type="inferred from homology"/>
<keyword evidence="5" id="KW-1185">Reference proteome</keyword>
<sequence length="264" mass="27712">MTSPFPLAPPLQLLLAAQAPLAARAQQAVPGWLTADEEARLAGMRHSARRQEFMACRWALRHLLAMGSNTPASDWRLDAPEGRAPQLNAQHHGAAAAAATRLSLSHSGAWLACAVAPQPVGVDLEVKDIQSPGRRDVLALAAMACSPGELAQLQALADGPARQRHFLQIWSLKEAYFKCTGTGVDFSAIRRIECRPAGPADPAQVLVAHASSWHGATADGHAVLLSVCVLPGAAGAMPPCALSQPDADIAWQGEGAWHLVALPG</sequence>
<comment type="similarity">
    <text evidence="1">Belongs to the P-Pant transferase superfamily. Gsp/Sfp/HetI/AcpT family.</text>
</comment>
<evidence type="ECO:0000313" key="5">
    <source>
        <dbReference type="Proteomes" id="UP000575083"/>
    </source>
</evidence>
<dbReference type="GO" id="GO:0019878">
    <property type="term" value="P:lysine biosynthetic process via aminoadipic acid"/>
    <property type="evidence" value="ECO:0007669"/>
    <property type="project" value="TreeGrafter"/>
</dbReference>
<dbReference type="Gene3D" id="3.90.470.20">
    <property type="entry name" value="4'-phosphopantetheinyl transferase domain"/>
    <property type="match status" value="1"/>
</dbReference>
<reference evidence="4 5" key="1">
    <citation type="submission" date="2020-08" db="EMBL/GenBank/DDBJ databases">
        <title>Functional genomics of gut bacteria from endangered species of beetles.</title>
        <authorList>
            <person name="Carlos-Shanley C."/>
        </authorList>
    </citation>
    <scope>NUCLEOTIDE SEQUENCE [LARGE SCALE GENOMIC DNA]</scope>
    <source>
        <strain evidence="4 5">S00198</strain>
    </source>
</reference>
<dbReference type="EMBL" id="JACHLK010000011">
    <property type="protein sequence ID" value="MBB6562189.1"/>
    <property type="molecule type" value="Genomic_DNA"/>
</dbReference>
<dbReference type="PANTHER" id="PTHR12215:SF10">
    <property type="entry name" value="L-AMINOADIPATE-SEMIALDEHYDE DEHYDROGENASE-PHOSPHOPANTETHEINYL TRANSFERASE"/>
    <property type="match status" value="1"/>
</dbReference>
<evidence type="ECO:0000313" key="4">
    <source>
        <dbReference type="EMBL" id="MBB6562189.1"/>
    </source>
</evidence>
<accession>A0A7X0PIG7</accession>
<organism evidence="4 5">
    <name type="scientific">Acidovorax soli</name>
    <dbReference type="NCBI Taxonomy" id="592050"/>
    <lineage>
        <taxon>Bacteria</taxon>
        <taxon>Pseudomonadati</taxon>
        <taxon>Pseudomonadota</taxon>
        <taxon>Betaproteobacteria</taxon>
        <taxon>Burkholderiales</taxon>
        <taxon>Comamonadaceae</taxon>
        <taxon>Acidovorax</taxon>
    </lineage>
</organism>
<gene>
    <name evidence="4" type="ORF">HNP48_004898</name>
</gene>
<evidence type="ECO:0000256" key="1">
    <source>
        <dbReference type="ARBA" id="ARBA00010990"/>
    </source>
</evidence>